<accession>A0AAN6YR51</accession>
<proteinExistence type="predicted"/>
<protein>
    <recommendedName>
        <fullName evidence="4">Small secreted protein</fullName>
    </recommendedName>
</protein>
<reference evidence="2" key="1">
    <citation type="journal article" date="2023" name="Mol. Phylogenet. Evol.">
        <title>Genome-scale phylogeny and comparative genomics of the fungal order Sordariales.</title>
        <authorList>
            <person name="Hensen N."/>
            <person name="Bonometti L."/>
            <person name="Westerberg I."/>
            <person name="Brannstrom I.O."/>
            <person name="Guillou S."/>
            <person name="Cros-Aarteil S."/>
            <person name="Calhoun S."/>
            <person name="Haridas S."/>
            <person name="Kuo A."/>
            <person name="Mondo S."/>
            <person name="Pangilinan J."/>
            <person name="Riley R."/>
            <person name="LaButti K."/>
            <person name="Andreopoulos B."/>
            <person name="Lipzen A."/>
            <person name="Chen C."/>
            <person name="Yan M."/>
            <person name="Daum C."/>
            <person name="Ng V."/>
            <person name="Clum A."/>
            <person name="Steindorff A."/>
            <person name="Ohm R.A."/>
            <person name="Martin F."/>
            <person name="Silar P."/>
            <person name="Natvig D.O."/>
            <person name="Lalanne C."/>
            <person name="Gautier V."/>
            <person name="Ament-Velasquez S.L."/>
            <person name="Kruys A."/>
            <person name="Hutchinson M.I."/>
            <person name="Powell A.J."/>
            <person name="Barry K."/>
            <person name="Miller A.N."/>
            <person name="Grigoriev I.V."/>
            <person name="Debuchy R."/>
            <person name="Gladieux P."/>
            <person name="Hiltunen Thoren M."/>
            <person name="Johannesson H."/>
        </authorList>
    </citation>
    <scope>NUCLEOTIDE SEQUENCE</scope>
    <source>
        <strain evidence="2">CBS 990.96</strain>
    </source>
</reference>
<dbReference type="EMBL" id="MU865564">
    <property type="protein sequence ID" value="KAK4221282.1"/>
    <property type="molecule type" value="Genomic_DNA"/>
</dbReference>
<evidence type="ECO:0008006" key="4">
    <source>
        <dbReference type="Google" id="ProtNLM"/>
    </source>
</evidence>
<gene>
    <name evidence="2" type="ORF">QBC38DRAFT_492362</name>
</gene>
<evidence type="ECO:0000313" key="3">
    <source>
        <dbReference type="Proteomes" id="UP001301958"/>
    </source>
</evidence>
<comment type="caution">
    <text evidence="2">The sequence shown here is derived from an EMBL/GenBank/DDBJ whole genome shotgun (WGS) entry which is preliminary data.</text>
</comment>
<dbReference type="AlphaFoldDB" id="A0AAN6YR51"/>
<feature type="chain" id="PRO_5042992313" description="Small secreted protein" evidence="1">
    <location>
        <begin position="19"/>
        <end position="151"/>
    </location>
</feature>
<organism evidence="2 3">
    <name type="scientific">Podospora fimiseda</name>
    <dbReference type="NCBI Taxonomy" id="252190"/>
    <lineage>
        <taxon>Eukaryota</taxon>
        <taxon>Fungi</taxon>
        <taxon>Dikarya</taxon>
        <taxon>Ascomycota</taxon>
        <taxon>Pezizomycotina</taxon>
        <taxon>Sordariomycetes</taxon>
        <taxon>Sordariomycetidae</taxon>
        <taxon>Sordariales</taxon>
        <taxon>Podosporaceae</taxon>
        <taxon>Podospora</taxon>
    </lineage>
</organism>
<evidence type="ECO:0000313" key="2">
    <source>
        <dbReference type="EMBL" id="KAK4221282.1"/>
    </source>
</evidence>
<sequence>MLFTTALLGLLATSPALAAPPSPRSAEVVSAMADTPQWTIGSFKRTCNTQDTWCIYSFTLPNIDDAATGFGCTHIVEGTPASRASINGQTCGPYTVSSAWSGQFGEDKGFTTFSIVHYAKRLIVWPAYADWEVKNGTVVVPDKSYAPAVLP</sequence>
<name>A0AAN6YR51_9PEZI</name>
<evidence type="ECO:0000256" key="1">
    <source>
        <dbReference type="SAM" id="SignalP"/>
    </source>
</evidence>
<feature type="signal peptide" evidence="1">
    <location>
        <begin position="1"/>
        <end position="18"/>
    </location>
</feature>
<keyword evidence="3" id="KW-1185">Reference proteome</keyword>
<reference evidence="2" key="2">
    <citation type="submission" date="2023-05" db="EMBL/GenBank/DDBJ databases">
        <authorList>
            <consortium name="Lawrence Berkeley National Laboratory"/>
            <person name="Steindorff A."/>
            <person name="Hensen N."/>
            <person name="Bonometti L."/>
            <person name="Westerberg I."/>
            <person name="Brannstrom I.O."/>
            <person name="Guillou S."/>
            <person name="Cros-Aarteil S."/>
            <person name="Calhoun S."/>
            <person name="Haridas S."/>
            <person name="Kuo A."/>
            <person name="Mondo S."/>
            <person name="Pangilinan J."/>
            <person name="Riley R."/>
            <person name="Labutti K."/>
            <person name="Andreopoulos B."/>
            <person name="Lipzen A."/>
            <person name="Chen C."/>
            <person name="Yanf M."/>
            <person name="Daum C."/>
            <person name="Ng V."/>
            <person name="Clum A."/>
            <person name="Ohm R."/>
            <person name="Martin F."/>
            <person name="Silar P."/>
            <person name="Natvig D."/>
            <person name="Lalanne C."/>
            <person name="Gautier V."/>
            <person name="Ament-Velasquez S.L."/>
            <person name="Kruys A."/>
            <person name="Hutchinson M.I."/>
            <person name="Powell A.J."/>
            <person name="Barry K."/>
            <person name="Miller A.N."/>
            <person name="Grigoriev I.V."/>
            <person name="Debuchy R."/>
            <person name="Gladieux P."/>
            <person name="Thoren M.H."/>
            <person name="Johannesson H."/>
        </authorList>
    </citation>
    <scope>NUCLEOTIDE SEQUENCE</scope>
    <source>
        <strain evidence="2">CBS 990.96</strain>
    </source>
</reference>
<dbReference type="Proteomes" id="UP001301958">
    <property type="component" value="Unassembled WGS sequence"/>
</dbReference>
<keyword evidence="1" id="KW-0732">Signal</keyword>